<comment type="caution">
    <text evidence="1">The sequence shown here is derived from an EMBL/GenBank/DDBJ whole genome shotgun (WGS) entry which is preliminary data.</text>
</comment>
<proteinExistence type="predicted"/>
<dbReference type="AlphaFoldDB" id="A0A5J4UXA7"/>
<gene>
    <name evidence="1" type="ORF">EZS28_029128</name>
</gene>
<protein>
    <recommendedName>
        <fullName evidence="3">Right handed beta helix domain-containing protein</fullName>
    </recommendedName>
</protein>
<reference evidence="1 2" key="1">
    <citation type="submission" date="2019-03" db="EMBL/GenBank/DDBJ databases">
        <title>Single cell metagenomics reveals metabolic interactions within the superorganism composed of flagellate Streblomastix strix and complex community of Bacteroidetes bacteria on its surface.</title>
        <authorList>
            <person name="Treitli S.C."/>
            <person name="Kolisko M."/>
            <person name="Husnik F."/>
            <person name="Keeling P."/>
            <person name="Hampl V."/>
        </authorList>
    </citation>
    <scope>NUCLEOTIDE SEQUENCE [LARGE SCALE GENOMIC DNA]</scope>
    <source>
        <strain evidence="1">ST1C</strain>
    </source>
</reference>
<name>A0A5J4UXA7_9EUKA</name>
<accession>A0A5J4UXA7</accession>
<organism evidence="1 2">
    <name type="scientific">Streblomastix strix</name>
    <dbReference type="NCBI Taxonomy" id="222440"/>
    <lineage>
        <taxon>Eukaryota</taxon>
        <taxon>Metamonada</taxon>
        <taxon>Preaxostyla</taxon>
        <taxon>Oxymonadida</taxon>
        <taxon>Streblomastigidae</taxon>
        <taxon>Streblomastix</taxon>
    </lineage>
</organism>
<sequence>MSTSSFSNSLFTISETGDLSLLGLHFDNLNPSSTNALMSITSSDNTQQANITIIDCEFNQDSSSYSSSSSSSSLSHSIISINGGQMRYGAAFNAQLQSGNQLKINNSEFIQCNGSSNGECKASEQGGGIRVNIYDANCQLTLEDGVKFEDCISNYIGGGMHIYIYEQGTSIINKVQFKDCKAYFGGGVAQGASGQTKQIFNGIQFHNCEALISGGGMEDSLHGENSILELIDVIFENCTSGSQGGGLNIIIYEGQFITQGACSVMNCSSDCRQSRNNRS</sequence>
<dbReference type="Proteomes" id="UP000324800">
    <property type="component" value="Unassembled WGS sequence"/>
</dbReference>
<evidence type="ECO:0000313" key="1">
    <source>
        <dbReference type="EMBL" id="KAA6375346.1"/>
    </source>
</evidence>
<evidence type="ECO:0008006" key="3">
    <source>
        <dbReference type="Google" id="ProtNLM"/>
    </source>
</evidence>
<evidence type="ECO:0000313" key="2">
    <source>
        <dbReference type="Proteomes" id="UP000324800"/>
    </source>
</evidence>
<dbReference type="EMBL" id="SNRW01011301">
    <property type="protein sequence ID" value="KAA6375346.1"/>
    <property type="molecule type" value="Genomic_DNA"/>
</dbReference>